<evidence type="ECO:0008006" key="3">
    <source>
        <dbReference type="Google" id="ProtNLM"/>
    </source>
</evidence>
<accession>A0ABD6LDY5</accession>
<protein>
    <recommendedName>
        <fullName evidence="3">DUF3846 domain-containing protein</fullName>
    </recommendedName>
</protein>
<sequence length="117" mass="13285">MMKEITVGELKKMTDKEGLILQGCGGDLKEWEDGVNELLTESGILLEGDTFKNVYVFENEGLTNLLFDMDDVKLDVGKLAMWRINTHQQFGGTWLSDYLANKFEMGEELKSSMEPEL</sequence>
<reference evidence="1 2" key="1">
    <citation type="journal article" date="2020" name="Cell Host Microbe">
        <title>Functional and Genomic Variation between Human-Derived Isolates of Lachnospiraceae Reveals Inter- and Intra-Species Diversity.</title>
        <authorList>
            <person name="Sorbara M.T."/>
            <person name="Littmann E.R."/>
            <person name="Fontana E."/>
            <person name="Moody T.U."/>
            <person name="Kohout C.E."/>
            <person name="Gjonbalaj M."/>
            <person name="Eaton V."/>
            <person name="Seok R."/>
            <person name="Leiner I.M."/>
            <person name="Pamer E.G."/>
        </authorList>
    </citation>
    <scope>NUCLEOTIDE SEQUENCE [LARGE SCALE GENOMIC DNA]</scope>
    <source>
        <strain evidence="1 2">MSK.2.26</strain>
    </source>
</reference>
<evidence type="ECO:0000313" key="1">
    <source>
        <dbReference type="EMBL" id="NSJ42774.1"/>
    </source>
</evidence>
<proteinExistence type="predicted"/>
<dbReference type="AlphaFoldDB" id="A0ABD6LDY5"/>
<organism evidence="1 2">
    <name type="scientific">Enterocloster clostridioformis</name>
    <dbReference type="NCBI Taxonomy" id="1531"/>
    <lineage>
        <taxon>Bacteria</taxon>
        <taxon>Bacillati</taxon>
        <taxon>Bacillota</taxon>
        <taxon>Clostridia</taxon>
        <taxon>Lachnospirales</taxon>
        <taxon>Lachnospiraceae</taxon>
        <taxon>Enterocloster</taxon>
    </lineage>
</organism>
<gene>
    <name evidence="1" type="ORF">G5B26_04080</name>
</gene>
<dbReference type="Proteomes" id="UP000719916">
    <property type="component" value="Unassembled WGS sequence"/>
</dbReference>
<dbReference type="EMBL" id="JAAISW010000003">
    <property type="protein sequence ID" value="NSJ42774.1"/>
    <property type="molecule type" value="Genomic_DNA"/>
</dbReference>
<comment type="caution">
    <text evidence="1">The sequence shown here is derived from an EMBL/GenBank/DDBJ whole genome shotgun (WGS) entry which is preliminary data.</text>
</comment>
<name>A0ABD6LDY5_9FIRM</name>
<evidence type="ECO:0000313" key="2">
    <source>
        <dbReference type="Proteomes" id="UP000719916"/>
    </source>
</evidence>
<dbReference type="RefSeq" id="WP_002567424.1">
    <property type="nucleotide sequence ID" value="NZ_JAAISW010000003.1"/>
</dbReference>